<keyword evidence="2" id="KW-1185">Reference proteome</keyword>
<name>A0ABP7N524_9GAMM</name>
<gene>
    <name evidence="1" type="ORF">GCM10022277_37120</name>
</gene>
<proteinExistence type="predicted"/>
<reference evidence="2" key="1">
    <citation type="journal article" date="2019" name="Int. J. Syst. Evol. Microbiol.">
        <title>The Global Catalogue of Microorganisms (GCM) 10K type strain sequencing project: providing services to taxonomists for standard genome sequencing and annotation.</title>
        <authorList>
            <consortium name="The Broad Institute Genomics Platform"/>
            <consortium name="The Broad Institute Genome Sequencing Center for Infectious Disease"/>
            <person name="Wu L."/>
            <person name="Ma J."/>
        </authorList>
    </citation>
    <scope>NUCLEOTIDE SEQUENCE [LARGE SCALE GENOMIC DNA]</scope>
    <source>
        <strain evidence="2">JCM 17551</strain>
    </source>
</reference>
<dbReference type="Proteomes" id="UP001501565">
    <property type="component" value="Unassembled WGS sequence"/>
</dbReference>
<accession>A0ABP7N524</accession>
<evidence type="ECO:0000313" key="1">
    <source>
        <dbReference type="EMBL" id="GAA3937326.1"/>
    </source>
</evidence>
<comment type="caution">
    <text evidence="1">The sequence shown here is derived from an EMBL/GenBank/DDBJ whole genome shotgun (WGS) entry which is preliminary data.</text>
</comment>
<evidence type="ECO:0000313" key="2">
    <source>
        <dbReference type="Proteomes" id="UP001501565"/>
    </source>
</evidence>
<dbReference type="EMBL" id="BAABBN010000012">
    <property type="protein sequence ID" value="GAA3937326.1"/>
    <property type="molecule type" value="Genomic_DNA"/>
</dbReference>
<protein>
    <submittedName>
        <fullName evidence="1">Uncharacterized protein</fullName>
    </submittedName>
</protein>
<organism evidence="1 2">
    <name type="scientific">Litoribacillus peritrichatus</name>
    <dbReference type="NCBI Taxonomy" id="718191"/>
    <lineage>
        <taxon>Bacteria</taxon>
        <taxon>Pseudomonadati</taxon>
        <taxon>Pseudomonadota</taxon>
        <taxon>Gammaproteobacteria</taxon>
        <taxon>Oceanospirillales</taxon>
        <taxon>Oceanospirillaceae</taxon>
        <taxon>Litoribacillus</taxon>
    </lineage>
</organism>
<sequence length="176" mass="19921">MVVGSIMWIMPSKHDRRIAKLRQQAIVSGIKVKLMKYPVINVSGRVEENCHEGASYSFVDVPLKGVKTGWMLIRSDDQSEPLDGVNENKPIDGWGWYIKQDELQEEIIAHIMQLTSKYSESLFAVSIMARSISIGWSEAGNQQDLDDFKVWAATLADLMNKHFVKEGDHQGLDEID</sequence>